<accession>A0ABV0S359</accession>
<evidence type="ECO:0000313" key="1">
    <source>
        <dbReference type="EMBL" id="MEQ2214801.1"/>
    </source>
</evidence>
<name>A0ABV0S359_9TELE</name>
<gene>
    <name evidence="1" type="ORF">XENOCAPTIV_020488</name>
</gene>
<dbReference type="Proteomes" id="UP001434883">
    <property type="component" value="Unassembled WGS sequence"/>
</dbReference>
<reference evidence="1 2" key="1">
    <citation type="submission" date="2021-06" db="EMBL/GenBank/DDBJ databases">
        <authorList>
            <person name="Palmer J.M."/>
        </authorList>
    </citation>
    <scope>NUCLEOTIDE SEQUENCE [LARGE SCALE GENOMIC DNA]</scope>
    <source>
        <strain evidence="1 2">XC_2019</strain>
        <tissue evidence="1">Muscle</tissue>
    </source>
</reference>
<proteinExistence type="predicted"/>
<comment type="caution">
    <text evidence="1">The sequence shown here is derived from an EMBL/GenBank/DDBJ whole genome shotgun (WGS) entry which is preliminary data.</text>
</comment>
<feature type="non-terminal residue" evidence="1">
    <location>
        <position position="121"/>
    </location>
</feature>
<keyword evidence="2" id="KW-1185">Reference proteome</keyword>
<sequence>MQHIDSEGKGLFYGFASDFHDLPRPDFGLLNIPAEWKDGILLLRRTSFRSGAPWCTEPPLGSLPRATAPCSTRVTSHQGSTTRHTYRWLPTQVSRKSTKVLTCFSAPNGGVSVVSNAPIRV</sequence>
<protein>
    <submittedName>
        <fullName evidence="1">Uncharacterized protein</fullName>
    </submittedName>
</protein>
<evidence type="ECO:0000313" key="2">
    <source>
        <dbReference type="Proteomes" id="UP001434883"/>
    </source>
</evidence>
<organism evidence="1 2">
    <name type="scientific">Xenoophorus captivus</name>
    <dbReference type="NCBI Taxonomy" id="1517983"/>
    <lineage>
        <taxon>Eukaryota</taxon>
        <taxon>Metazoa</taxon>
        <taxon>Chordata</taxon>
        <taxon>Craniata</taxon>
        <taxon>Vertebrata</taxon>
        <taxon>Euteleostomi</taxon>
        <taxon>Actinopterygii</taxon>
        <taxon>Neopterygii</taxon>
        <taxon>Teleostei</taxon>
        <taxon>Neoteleostei</taxon>
        <taxon>Acanthomorphata</taxon>
        <taxon>Ovalentaria</taxon>
        <taxon>Atherinomorphae</taxon>
        <taxon>Cyprinodontiformes</taxon>
        <taxon>Goodeidae</taxon>
        <taxon>Xenoophorus</taxon>
    </lineage>
</organism>
<dbReference type="EMBL" id="JAHRIN010067660">
    <property type="protein sequence ID" value="MEQ2214801.1"/>
    <property type="molecule type" value="Genomic_DNA"/>
</dbReference>